<dbReference type="Gene3D" id="3.40.366.10">
    <property type="entry name" value="Malonyl-Coenzyme A Acyl Carrier Protein, domain 2"/>
    <property type="match status" value="1"/>
</dbReference>
<dbReference type="InterPro" id="IPR020802">
    <property type="entry name" value="TesA-like"/>
</dbReference>
<dbReference type="Gene3D" id="3.40.47.10">
    <property type="match status" value="1"/>
</dbReference>
<dbReference type="InterPro" id="IPR020806">
    <property type="entry name" value="PKS_PP-bd"/>
</dbReference>
<dbReference type="InterPro" id="IPR016039">
    <property type="entry name" value="Thiolase-like"/>
</dbReference>
<accession>A0A4R6UXD9</accession>
<dbReference type="InterPro" id="IPR050091">
    <property type="entry name" value="PKS_NRPS_Biosynth_Enz"/>
</dbReference>
<dbReference type="Gene3D" id="3.40.50.720">
    <property type="entry name" value="NAD(P)-binding Rossmann-like Domain"/>
    <property type="match status" value="1"/>
</dbReference>
<dbReference type="RefSeq" id="WP_133742808.1">
    <property type="nucleotide sequence ID" value="NZ_SNYN01000019.1"/>
</dbReference>
<dbReference type="SUPFAM" id="SSF53474">
    <property type="entry name" value="alpha/beta-Hydrolases"/>
    <property type="match status" value="1"/>
</dbReference>
<dbReference type="InterPro" id="IPR055123">
    <property type="entry name" value="SpnB-like_Rossmann"/>
</dbReference>
<reference evidence="10 11" key="1">
    <citation type="submission" date="2019-03" db="EMBL/GenBank/DDBJ databases">
        <title>Genomic Encyclopedia of Type Strains, Phase IV (KMG-IV): sequencing the most valuable type-strain genomes for metagenomic binning, comparative biology and taxonomic classification.</title>
        <authorList>
            <person name="Goeker M."/>
        </authorList>
    </citation>
    <scope>NUCLEOTIDE SEQUENCE [LARGE SCALE GENOMIC DNA]</scope>
    <source>
        <strain evidence="10 11">DSM 46770</strain>
    </source>
</reference>
<dbReference type="InterPro" id="IPR049551">
    <property type="entry name" value="PKS_DH_C"/>
</dbReference>
<dbReference type="InterPro" id="IPR032821">
    <property type="entry name" value="PKS_assoc"/>
</dbReference>
<evidence type="ECO:0000256" key="3">
    <source>
        <dbReference type="ARBA" id="ARBA00022679"/>
    </source>
</evidence>
<dbReference type="SUPFAM" id="SSF52151">
    <property type="entry name" value="FabD/lysophospholipase-like"/>
    <property type="match status" value="1"/>
</dbReference>
<dbReference type="SMART" id="SM00827">
    <property type="entry name" value="PKS_AT"/>
    <property type="match status" value="1"/>
</dbReference>
<dbReference type="InterPro" id="IPR029058">
    <property type="entry name" value="AB_hydrolase_fold"/>
</dbReference>
<dbReference type="SUPFAM" id="SSF53901">
    <property type="entry name" value="Thiolase-like"/>
    <property type="match status" value="1"/>
</dbReference>
<feature type="region of interest" description="Disordered" evidence="6">
    <location>
        <begin position="1708"/>
        <end position="1732"/>
    </location>
</feature>
<feature type="non-terminal residue" evidence="10">
    <location>
        <position position="1"/>
    </location>
</feature>
<dbReference type="InterPro" id="IPR001031">
    <property type="entry name" value="Thioesterase"/>
</dbReference>
<dbReference type="InterPro" id="IPR006162">
    <property type="entry name" value="Ppantetheine_attach_site"/>
</dbReference>
<proteinExistence type="predicted"/>
<dbReference type="InterPro" id="IPR014043">
    <property type="entry name" value="Acyl_transferase_dom"/>
</dbReference>
<dbReference type="PANTHER" id="PTHR43775">
    <property type="entry name" value="FATTY ACID SYNTHASE"/>
    <property type="match status" value="1"/>
</dbReference>
<dbReference type="InterPro" id="IPR013968">
    <property type="entry name" value="PKS_KR"/>
</dbReference>
<dbReference type="Gene3D" id="3.40.50.1820">
    <property type="entry name" value="alpha/beta hydrolase"/>
    <property type="match status" value="1"/>
</dbReference>
<dbReference type="Proteomes" id="UP000295281">
    <property type="component" value="Unassembled WGS sequence"/>
</dbReference>
<keyword evidence="11" id="KW-1185">Reference proteome</keyword>
<comment type="caution">
    <text evidence="10">The sequence shown here is derived from an EMBL/GenBank/DDBJ whole genome shotgun (WGS) entry which is preliminary data.</text>
</comment>
<dbReference type="Pfam" id="PF21089">
    <property type="entry name" value="PKS_DH_N"/>
    <property type="match status" value="1"/>
</dbReference>
<dbReference type="PROSITE" id="PS00012">
    <property type="entry name" value="PHOSPHOPANTETHEINE"/>
    <property type="match status" value="1"/>
</dbReference>
<name>A0A4R6UXD9_9ACTN</name>
<evidence type="ECO:0000259" key="8">
    <source>
        <dbReference type="PROSITE" id="PS52004"/>
    </source>
</evidence>
<dbReference type="OrthoDB" id="4537517at2"/>
<feature type="domain" description="Carrier" evidence="7">
    <location>
        <begin position="1335"/>
        <end position="1410"/>
    </location>
</feature>
<evidence type="ECO:0000313" key="10">
    <source>
        <dbReference type="EMBL" id="TDQ48264.1"/>
    </source>
</evidence>
<feature type="compositionally biased region" description="Basic and acidic residues" evidence="6">
    <location>
        <begin position="1722"/>
        <end position="1732"/>
    </location>
</feature>
<dbReference type="SMART" id="SM01294">
    <property type="entry name" value="PKS_PP_betabranch"/>
    <property type="match status" value="1"/>
</dbReference>
<dbReference type="InterPro" id="IPR009081">
    <property type="entry name" value="PP-bd_ACP"/>
</dbReference>
<organism evidence="10 11">
    <name type="scientific">Actinorugispora endophytica</name>
    <dbReference type="NCBI Taxonomy" id="1605990"/>
    <lineage>
        <taxon>Bacteria</taxon>
        <taxon>Bacillati</taxon>
        <taxon>Actinomycetota</taxon>
        <taxon>Actinomycetes</taxon>
        <taxon>Streptosporangiales</taxon>
        <taxon>Nocardiopsidaceae</taxon>
        <taxon>Actinorugispora</taxon>
    </lineage>
</organism>
<dbReference type="GO" id="GO:0004312">
    <property type="term" value="F:fatty acid synthase activity"/>
    <property type="evidence" value="ECO:0007669"/>
    <property type="project" value="TreeGrafter"/>
</dbReference>
<feature type="domain" description="Ketosynthase family 3 (KS3)" evidence="8">
    <location>
        <begin position="1"/>
        <end position="109"/>
    </location>
</feature>
<dbReference type="SUPFAM" id="SSF51735">
    <property type="entry name" value="NAD(P)-binding Rossmann-fold domains"/>
    <property type="match status" value="2"/>
</dbReference>
<sequence>PVEANALIAVYGGGGREHPLRLGSLKSNIGHAVAAAGVGGVIKTVMAMRHGLLPRTLHVDAPTPHADWGSGAVELLTEAAPWPDTGRPRRAGVSSFGMSGTNAHVVVEQAPPQEEAPTAPATPPGPLAWPLSARDDEVLRAQARRLLDRVEADPGLDPRDVAHSLAATRTRFAHRGVAVGRDREELLAGVRALASGSAAPTLARGRAVPGRRVVFVFPGQGSQWRGMAAGLFGSEPAFAARMRECEEALAPYLDFSPTAVLGGGPGAPRLEQIHVVQPVLFSVMVSLAALWRAHGVRPSAVVGHSQGEIAAACVAGALSLDDAARVVVRRSALAAELLSGAGGMTSVALPRARVAELVGEAGGLLHEAAVNGPESVVVVGDPDALTRLEERCAAEGGYARRLSAAYASHSPEVRAMREPLLAGLAAITPRSGEVPFHSTVTASVLDGTALDAAYWYRNLREPVRYAEAVQALAGSGHTVFIEVSPHPVVAAGTRRTLEEAGAGDTVVLGSLRRDEDERLRFLTSVAEAHAHGVGPGAATPGGRPVDLPTYPFQRRRYWAPSTRPGPDVAAAGLGAADHPLLGATVSVADGGALLLTGRLSRAGHPWLADHSVLDTVLLPGTAFVEMALCAGAAAGCPGLAELTLRAPLAVGEAGAQVQVSVAAPDEHGRRALRVHARPADGGDDHPWTAHAEGALTPHPSAAPSSGGHWPPPGAVPVPVDGVYARLADLGYGYGPAFRGMRAAWRHGDDVFAEVGLARERHVEAGRYGVHPALLDAALHAATLLEGAGARLLLPFAWCGAALHATGATALRVRVRRTGPDAVSLTATDPAGAPVVSVESLTLRPVTGERLLAGTASGPRDLYTPRWTALDAPEPSERSWAVLGDALPGLVSSPGGGAVPAYADVAALDAAVAAGAPKPDAVLLPCPAGHGATGPAVRAATRGVLSVVQEWLASERSARLVVLTRGAVSALPGEDVPDLAHAPVWGLVRAAQAEAPDRLALVDSDAPVPAPGALSAASDGSEGQIAVRAGVPYVPRLVRAPVPERAETSLAGGTVLVTGATGTLGALVARHLVSRRGAERLLLVGRRGGAAPGAPELAAELTALGADVEFAACDAADRDALAGLVSAIPADRPLRAVVHAAGVLDDGVVSALTPERLDRVMRPKVDAALHLHELTRGLDLAAFVLFSSASGVLGSPGQANYAAANAFLDALAHRRHALGLAATSLSWGLWARRSGMSGHLTEADLVRMGRMGLGAPIEAGQGMALLDAALDSGLPHLVPLPLASSGRVARSAAVPPPLRALVRVAPVRASGEDGGSPDSAGLRARLAGLPPSEQGAVLLDLVRAATAEVLGHPAAAAVDPGQRFLEAGLDSLTAVELRNRLGTATGLRLGPGLVFDHPTPAAVARLLEAGLNRAGTPRPGPARGAVGADADDGGFDGIAALFRDSCRRGRVDDGFALVKAAGRLRASFASPAGFGERPAPVRLARGPARPALVCLPSLVMVSGVQEYARFGAALRGLRDVTVLPQPGFAPGEPLPGTVEAVVGFQVDAVRVAVGDEPFVLVGRSSGGWVAHAVTERLEGLGAPPAALVLLDTPMPGERLTLPVIGTGVVERDHEFGLMNGVRVSAMGGYVALFEDWAPGVVRAPTVLVRPDRPVRDRAGRVVGGGAWRFDWAPAHLDLEVPGDHLTMMEEHAASTAGAVHRWLSARRNAPGAAPVDPAGNHGGADRVRPRVTG</sequence>
<dbReference type="InterPro" id="IPR016035">
    <property type="entry name" value="Acyl_Trfase/lysoPLipase"/>
</dbReference>
<dbReference type="SMART" id="SM00825">
    <property type="entry name" value="PKS_KS"/>
    <property type="match status" value="1"/>
</dbReference>
<dbReference type="SMART" id="SM00823">
    <property type="entry name" value="PKS_PP"/>
    <property type="match status" value="1"/>
</dbReference>
<dbReference type="Pfam" id="PF00975">
    <property type="entry name" value="Thioesterase"/>
    <property type="match status" value="1"/>
</dbReference>
<dbReference type="CDD" id="cd08956">
    <property type="entry name" value="KR_3_FAS_SDR_x"/>
    <property type="match status" value="1"/>
</dbReference>
<evidence type="ECO:0000259" key="7">
    <source>
        <dbReference type="PROSITE" id="PS50075"/>
    </source>
</evidence>
<dbReference type="PANTHER" id="PTHR43775:SF51">
    <property type="entry name" value="INACTIVE PHENOLPHTHIOCEROL SYNTHESIS POLYKETIDE SYNTHASE TYPE I PKS1-RELATED"/>
    <property type="match status" value="1"/>
</dbReference>
<dbReference type="InterPro" id="IPR020841">
    <property type="entry name" value="PKS_Beta-ketoAc_synthase_dom"/>
</dbReference>
<dbReference type="InterPro" id="IPR014031">
    <property type="entry name" value="Ketoacyl_synth_C"/>
</dbReference>
<feature type="active site" description="Proton donor; for dehydratase activity" evidence="5">
    <location>
        <position position="775"/>
    </location>
</feature>
<evidence type="ECO:0000256" key="2">
    <source>
        <dbReference type="ARBA" id="ARBA00022553"/>
    </source>
</evidence>
<keyword evidence="1" id="KW-0596">Phosphopantetheine</keyword>
<dbReference type="Pfam" id="PF22953">
    <property type="entry name" value="SpnB_Rossmann"/>
    <property type="match status" value="1"/>
</dbReference>
<dbReference type="Pfam" id="PF00698">
    <property type="entry name" value="Acyl_transf_1"/>
    <property type="match status" value="1"/>
</dbReference>
<dbReference type="InterPro" id="IPR020807">
    <property type="entry name" value="PKS_DH"/>
</dbReference>
<dbReference type="PROSITE" id="PS52004">
    <property type="entry name" value="KS3_2"/>
    <property type="match status" value="1"/>
</dbReference>
<dbReference type="InterPro" id="IPR049552">
    <property type="entry name" value="PKS_DH_N"/>
</dbReference>
<protein>
    <submittedName>
        <fullName evidence="10">Phosphopantetheine binding protein</fullName>
    </submittedName>
</protein>
<feature type="active site" description="Proton acceptor; for dehydratase activity" evidence="5">
    <location>
        <position position="610"/>
    </location>
</feature>
<keyword evidence="3" id="KW-0808">Transferase</keyword>
<dbReference type="PROSITE" id="PS52019">
    <property type="entry name" value="PKS_MFAS_DH"/>
    <property type="match status" value="1"/>
</dbReference>
<gene>
    <name evidence="10" type="ORF">EV190_11978</name>
</gene>
<keyword evidence="4" id="KW-0012">Acyltransferase</keyword>
<dbReference type="Pfam" id="PF08659">
    <property type="entry name" value="KR"/>
    <property type="match status" value="1"/>
</dbReference>
<dbReference type="InterPro" id="IPR036736">
    <property type="entry name" value="ACP-like_sf"/>
</dbReference>
<dbReference type="EMBL" id="SNYN01000019">
    <property type="protein sequence ID" value="TDQ48264.1"/>
    <property type="molecule type" value="Genomic_DNA"/>
</dbReference>
<evidence type="ECO:0000256" key="5">
    <source>
        <dbReference type="PROSITE-ProRule" id="PRU01363"/>
    </source>
</evidence>
<evidence type="ECO:0000313" key="11">
    <source>
        <dbReference type="Proteomes" id="UP000295281"/>
    </source>
</evidence>
<evidence type="ECO:0000256" key="6">
    <source>
        <dbReference type="SAM" id="MobiDB-lite"/>
    </source>
</evidence>
<evidence type="ECO:0000259" key="9">
    <source>
        <dbReference type="PROSITE" id="PS52019"/>
    </source>
</evidence>
<dbReference type="Pfam" id="PF14765">
    <property type="entry name" value="PS-DH"/>
    <property type="match status" value="1"/>
</dbReference>
<dbReference type="InterPro" id="IPR016036">
    <property type="entry name" value="Malonyl_transacylase_ACP-bd"/>
</dbReference>
<dbReference type="InterPro" id="IPR001227">
    <property type="entry name" value="Ac_transferase_dom_sf"/>
</dbReference>
<dbReference type="GO" id="GO:0031177">
    <property type="term" value="F:phosphopantetheine binding"/>
    <property type="evidence" value="ECO:0007669"/>
    <property type="project" value="InterPro"/>
</dbReference>
<dbReference type="GO" id="GO:0006633">
    <property type="term" value="P:fatty acid biosynthetic process"/>
    <property type="evidence" value="ECO:0007669"/>
    <property type="project" value="TreeGrafter"/>
</dbReference>
<dbReference type="InterPro" id="IPR049900">
    <property type="entry name" value="PKS_mFAS_DH"/>
</dbReference>
<dbReference type="Gene3D" id="3.30.70.3290">
    <property type="match status" value="1"/>
</dbReference>
<dbReference type="FunFam" id="3.40.366.10:FF:000002">
    <property type="entry name" value="Probable polyketide synthase 2"/>
    <property type="match status" value="1"/>
</dbReference>
<keyword evidence="2" id="KW-0597">Phosphoprotein</keyword>
<dbReference type="Pfam" id="PF02801">
    <property type="entry name" value="Ketoacyl-synt_C"/>
    <property type="match status" value="1"/>
</dbReference>
<evidence type="ECO:0000256" key="1">
    <source>
        <dbReference type="ARBA" id="ARBA00022450"/>
    </source>
</evidence>
<dbReference type="FunFam" id="1.10.1200.10:FF:000007">
    <property type="entry name" value="Probable polyketide synthase pks17"/>
    <property type="match status" value="1"/>
</dbReference>
<dbReference type="InterPro" id="IPR042104">
    <property type="entry name" value="PKS_dehydratase_sf"/>
</dbReference>
<dbReference type="SMART" id="SM00824">
    <property type="entry name" value="PKS_TE"/>
    <property type="match status" value="1"/>
</dbReference>
<evidence type="ECO:0000256" key="4">
    <source>
        <dbReference type="ARBA" id="ARBA00023315"/>
    </source>
</evidence>
<dbReference type="SMART" id="SM00822">
    <property type="entry name" value="PKS_KR"/>
    <property type="match status" value="1"/>
</dbReference>
<dbReference type="InterPro" id="IPR057326">
    <property type="entry name" value="KR_dom"/>
</dbReference>
<feature type="region of interest" description="Disordered" evidence="6">
    <location>
        <begin position="676"/>
        <end position="713"/>
    </location>
</feature>
<dbReference type="SMART" id="SM00826">
    <property type="entry name" value="PKS_DH"/>
    <property type="match status" value="1"/>
</dbReference>
<dbReference type="PROSITE" id="PS50075">
    <property type="entry name" value="CARRIER"/>
    <property type="match status" value="1"/>
</dbReference>
<dbReference type="Pfam" id="PF00550">
    <property type="entry name" value="PP-binding"/>
    <property type="match status" value="1"/>
</dbReference>
<dbReference type="Gene3D" id="1.10.1200.10">
    <property type="entry name" value="ACP-like"/>
    <property type="match status" value="1"/>
</dbReference>
<dbReference type="SUPFAM" id="SSF55048">
    <property type="entry name" value="Probable ACP-binding domain of malonyl-CoA ACP transacylase"/>
    <property type="match status" value="1"/>
</dbReference>
<feature type="compositionally biased region" description="Basic and acidic residues" evidence="6">
    <location>
        <begin position="677"/>
        <end position="687"/>
    </location>
</feature>
<dbReference type="Pfam" id="PF16197">
    <property type="entry name" value="KAsynt_C_assoc"/>
    <property type="match status" value="1"/>
</dbReference>
<feature type="region of interest" description="C-terminal hotdog fold" evidence="5">
    <location>
        <begin position="714"/>
        <end position="851"/>
    </location>
</feature>
<feature type="region of interest" description="N-terminal hotdog fold" evidence="5">
    <location>
        <begin position="578"/>
        <end position="702"/>
    </location>
</feature>
<dbReference type="InterPro" id="IPR036291">
    <property type="entry name" value="NAD(P)-bd_dom_sf"/>
</dbReference>
<dbReference type="Gene3D" id="3.10.129.110">
    <property type="entry name" value="Polyketide synthase dehydratase"/>
    <property type="match status" value="1"/>
</dbReference>
<feature type="domain" description="PKS/mFAS DH" evidence="9">
    <location>
        <begin position="578"/>
        <end position="851"/>
    </location>
</feature>
<dbReference type="SUPFAM" id="SSF47336">
    <property type="entry name" value="ACP-like"/>
    <property type="match status" value="1"/>
</dbReference>